<keyword evidence="1" id="KW-1133">Transmembrane helix</keyword>
<name>A0A0F9P9W4_9ZZZZ</name>
<comment type="caution">
    <text evidence="2">The sequence shown here is derived from an EMBL/GenBank/DDBJ whole genome shotgun (WGS) entry which is preliminary data.</text>
</comment>
<dbReference type="AlphaFoldDB" id="A0A0F9P9W4"/>
<evidence type="ECO:0000256" key="1">
    <source>
        <dbReference type="SAM" id="Phobius"/>
    </source>
</evidence>
<organism evidence="2">
    <name type="scientific">marine sediment metagenome</name>
    <dbReference type="NCBI Taxonomy" id="412755"/>
    <lineage>
        <taxon>unclassified sequences</taxon>
        <taxon>metagenomes</taxon>
        <taxon>ecological metagenomes</taxon>
    </lineage>
</organism>
<evidence type="ECO:0000313" key="2">
    <source>
        <dbReference type="EMBL" id="KKM90157.1"/>
    </source>
</evidence>
<keyword evidence="1" id="KW-0472">Membrane</keyword>
<dbReference type="EMBL" id="LAZR01006712">
    <property type="protein sequence ID" value="KKM90157.1"/>
    <property type="molecule type" value="Genomic_DNA"/>
</dbReference>
<proteinExistence type="predicted"/>
<feature type="transmembrane region" description="Helical" evidence="1">
    <location>
        <begin position="47"/>
        <end position="66"/>
    </location>
</feature>
<protein>
    <submittedName>
        <fullName evidence="2">Uncharacterized protein</fullName>
    </submittedName>
</protein>
<sequence length="130" mass="15206">MTKQNNMKDTEEVRPGFFLQKRGEKYKRVYPLIWDGKYQVKEQLGTVFTLRTFFTIGLILFIAWAYQNDVQAYQDFYVEVRSDPVAFCAEVRKAVDVGCSIQDEESGLCNRNKFGNFSLEEFEVINEEST</sequence>
<accession>A0A0F9P9W4</accession>
<reference evidence="2" key="1">
    <citation type="journal article" date="2015" name="Nature">
        <title>Complex archaea that bridge the gap between prokaryotes and eukaryotes.</title>
        <authorList>
            <person name="Spang A."/>
            <person name="Saw J.H."/>
            <person name="Jorgensen S.L."/>
            <person name="Zaremba-Niedzwiedzka K."/>
            <person name="Martijn J."/>
            <person name="Lind A.E."/>
            <person name="van Eijk R."/>
            <person name="Schleper C."/>
            <person name="Guy L."/>
            <person name="Ettema T.J."/>
        </authorList>
    </citation>
    <scope>NUCLEOTIDE SEQUENCE</scope>
</reference>
<keyword evidence="1" id="KW-0812">Transmembrane</keyword>
<gene>
    <name evidence="2" type="ORF">LCGC14_1241550</name>
</gene>